<dbReference type="InterPro" id="IPR013783">
    <property type="entry name" value="Ig-like_fold"/>
</dbReference>
<evidence type="ECO:0008006" key="5">
    <source>
        <dbReference type="Google" id="ProtNLM"/>
    </source>
</evidence>
<feature type="region of interest" description="Disordered" evidence="1">
    <location>
        <begin position="126"/>
        <end position="163"/>
    </location>
</feature>
<name>A0A6V8NZF6_9ACTN</name>
<organism evidence="3 4">
    <name type="scientific">Candidatus Hakubella thermalkaliphila</name>
    <dbReference type="NCBI Taxonomy" id="2754717"/>
    <lineage>
        <taxon>Bacteria</taxon>
        <taxon>Bacillati</taxon>
        <taxon>Actinomycetota</taxon>
        <taxon>Actinomycetota incertae sedis</taxon>
        <taxon>Candidatus Hakubellales</taxon>
        <taxon>Candidatus Hakubellaceae</taxon>
        <taxon>Candidatus Hakubella</taxon>
    </lineage>
</organism>
<dbReference type="EMBL" id="BLRX01000084">
    <property type="protein sequence ID" value="GFP25413.1"/>
    <property type="molecule type" value="Genomic_DNA"/>
</dbReference>
<comment type="caution">
    <text evidence="3">The sequence shown here is derived from an EMBL/GenBank/DDBJ whole genome shotgun (WGS) entry which is preliminary data.</text>
</comment>
<feature type="non-terminal residue" evidence="3">
    <location>
        <position position="1"/>
    </location>
</feature>
<evidence type="ECO:0000256" key="2">
    <source>
        <dbReference type="SAM" id="Phobius"/>
    </source>
</evidence>
<evidence type="ECO:0000313" key="4">
    <source>
        <dbReference type="Proteomes" id="UP000543224"/>
    </source>
</evidence>
<dbReference type="AlphaFoldDB" id="A0A6V8NZF6"/>
<evidence type="ECO:0000256" key="1">
    <source>
        <dbReference type="SAM" id="MobiDB-lite"/>
    </source>
</evidence>
<gene>
    <name evidence="3" type="ORF">HKBW3S25_00885</name>
</gene>
<keyword evidence="2" id="KW-0812">Transmembrane</keyword>
<evidence type="ECO:0000313" key="3">
    <source>
        <dbReference type="EMBL" id="GFP25413.1"/>
    </source>
</evidence>
<keyword evidence="2" id="KW-1133">Transmembrane helix</keyword>
<protein>
    <recommendedName>
        <fullName evidence="5">BIG2 domain-containing protein</fullName>
    </recommendedName>
</protein>
<keyword evidence="2" id="KW-0472">Membrane</keyword>
<sequence>PGPRARVVAVVLLALVVFLILGLLAGLFVLRYLQREPIEVSLSPTSAQVETSGVVQFTAEVRGAEDEVIWYVNEVEGGDATNGTISSTGLNRAPSQVPPGPVTIQAVARADETRSAQAQVTVVAAEVAEEETTPEAAATEEAITEEATTEEATTEETTPEATSPTISLTQIYGPELVGDVCVYRVRAEVTGNPRPTIEFNRDDSDGAWGNDVAQINLRAGESFTLEATATNSAGSDRARKEINFLCEVPFAVTSVTASVSPPSWTGPCPTGFDFSAVITVNGPGTVTYRWESSDGGIDPTRSITFARVGSQRVTASFRWSTSGSYWQRVRVLTPNAIVSNRANFTLTCEVPPDIDVRPLTVDFGDVACGSSRRWGVILQNVGTGSLNISSANITSGVVYFSIEDDECTGRNLATGQECIIGVRFGPLGVCGPPGSPYDGNLRIRSNDPHEGTVNIRLRARQG</sequence>
<dbReference type="Gene3D" id="2.60.40.10">
    <property type="entry name" value="Immunoglobulins"/>
    <property type="match status" value="1"/>
</dbReference>
<reference evidence="3 4" key="1">
    <citation type="journal article" date="2020" name="Front. Microbiol.">
        <title>Single-cell genomics of novel Actinobacteria with the Wood-Ljungdahl pathway discovered in a serpentinizing system.</title>
        <authorList>
            <person name="Merino N."/>
            <person name="Kawai M."/>
            <person name="Boyd E.S."/>
            <person name="Colman D.R."/>
            <person name="McGlynn S.E."/>
            <person name="Nealson K.H."/>
            <person name="Kurokawa K."/>
            <person name="Hongoh Y."/>
        </authorList>
    </citation>
    <scope>NUCLEOTIDE SEQUENCE [LARGE SCALE GENOMIC DNA]</scope>
    <source>
        <strain evidence="3 4">S25</strain>
    </source>
</reference>
<accession>A0A6V8NZF6</accession>
<dbReference type="Proteomes" id="UP000543224">
    <property type="component" value="Unassembled WGS sequence"/>
</dbReference>
<feature type="compositionally biased region" description="Acidic residues" evidence="1">
    <location>
        <begin position="142"/>
        <end position="158"/>
    </location>
</feature>
<proteinExistence type="predicted"/>
<feature type="transmembrane region" description="Helical" evidence="2">
    <location>
        <begin position="7"/>
        <end position="33"/>
    </location>
</feature>
<dbReference type="GO" id="GO:0005975">
    <property type="term" value="P:carbohydrate metabolic process"/>
    <property type="evidence" value="ECO:0007669"/>
    <property type="project" value="UniProtKB-ARBA"/>
</dbReference>